<reference evidence="1" key="2">
    <citation type="journal article" date="2015" name="Fish Shellfish Immunol.">
        <title>Early steps in the European eel (Anguilla anguilla)-Vibrio vulnificus interaction in the gills: Role of the RtxA13 toxin.</title>
        <authorList>
            <person name="Callol A."/>
            <person name="Pajuelo D."/>
            <person name="Ebbesson L."/>
            <person name="Teles M."/>
            <person name="MacKenzie S."/>
            <person name="Amaro C."/>
        </authorList>
    </citation>
    <scope>NUCLEOTIDE SEQUENCE</scope>
</reference>
<name>A0A0E9PPM2_ANGAN</name>
<evidence type="ECO:0000313" key="1">
    <source>
        <dbReference type="EMBL" id="JAH06030.1"/>
    </source>
</evidence>
<proteinExistence type="predicted"/>
<reference evidence="1" key="1">
    <citation type="submission" date="2014-11" db="EMBL/GenBank/DDBJ databases">
        <authorList>
            <person name="Amaro Gonzalez C."/>
        </authorList>
    </citation>
    <scope>NUCLEOTIDE SEQUENCE</scope>
</reference>
<dbReference type="EMBL" id="GBXM01102547">
    <property type="protein sequence ID" value="JAH06030.1"/>
    <property type="molecule type" value="Transcribed_RNA"/>
</dbReference>
<sequence length="24" mass="2891">MFLVIYHSLIWHTCLYQLAAQQVL</sequence>
<dbReference type="AlphaFoldDB" id="A0A0E9PPM2"/>
<organism evidence="1">
    <name type="scientific">Anguilla anguilla</name>
    <name type="common">European freshwater eel</name>
    <name type="synonym">Muraena anguilla</name>
    <dbReference type="NCBI Taxonomy" id="7936"/>
    <lineage>
        <taxon>Eukaryota</taxon>
        <taxon>Metazoa</taxon>
        <taxon>Chordata</taxon>
        <taxon>Craniata</taxon>
        <taxon>Vertebrata</taxon>
        <taxon>Euteleostomi</taxon>
        <taxon>Actinopterygii</taxon>
        <taxon>Neopterygii</taxon>
        <taxon>Teleostei</taxon>
        <taxon>Anguilliformes</taxon>
        <taxon>Anguillidae</taxon>
        <taxon>Anguilla</taxon>
    </lineage>
</organism>
<protein>
    <submittedName>
        <fullName evidence="1">Uncharacterized protein</fullName>
    </submittedName>
</protein>
<accession>A0A0E9PPM2</accession>